<sequence>MTGPTATLTPLSRADGSASYTCPFTGSSILSSVNAPVELPGRRDALKPEEATVEVFVKPGTVPPSVGERYAEGVIRNMLGQLILGREKGFPRRGIVLTLAIVGGESAKRGDSYLTLLPSLLHASLLALLSASVPLSMTFTSTVLAVTFSGDIIREPSAKDVAAASSLHVLAFSSKGHLLLNESEGVFDFDTWDKVYERALTNCHGAKTSSSDGDVAMAEDMDGRPLESFIRETVEDQIYHDYAWRVNAAD</sequence>
<keyword evidence="2" id="KW-0698">rRNA processing</keyword>
<comment type="caution">
    <text evidence="5">The sequence shown here is derived from an EMBL/GenBank/DDBJ whole genome shotgun (WGS) entry which is preliminary data.</text>
</comment>
<proteinExistence type="predicted"/>
<keyword evidence="3" id="KW-0271">Exosome</keyword>
<dbReference type="GO" id="GO:0000177">
    <property type="term" value="C:cytoplasmic exosome (RNase complex)"/>
    <property type="evidence" value="ECO:0007669"/>
    <property type="project" value="TreeGrafter"/>
</dbReference>
<dbReference type="STRING" id="5098.A0A507QX63"/>
<dbReference type="AlphaFoldDB" id="A0A507QX63"/>
<evidence type="ECO:0008006" key="7">
    <source>
        <dbReference type="Google" id="ProtNLM"/>
    </source>
</evidence>
<evidence type="ECO:0000313" key="5">
    <source>
        <dbReference type="EMBL" id="TQB72487.1"/>
    </source>
</evidence>
<dbReference type="FunFam" id="3.30.230.70:FF:000036">
    <property type="entry name" value="Exosome complex subunit Rrp46, putative"/>
    <property type="match status" value="1"/>
</dbReference>
<dbReference type="GO" id="GO:0005730">
    <property type="term" value="C:nucleolus"/>
    <property type="evidence" value="ECO:0007669"/>
    <property type="project" value="TreeGrafter"/>
</dbReference>
<dbReference type="PANTHER" id="PTHR11953">
    <property type="entry name" value="EXOSOME COMPLEX COMPONENT"/>
    <property type="match status" value="1"/>
</dbReference>
<dbReference type="PANTHER" id="PTHR11953:SF1">
    <property type="entry name" value="EXOSOME COMPLEX COMPONENT RRP46"/>
    <property type="match status" value="1"/>
</dbReference>
<dbReference type="GO" id="GO:0071051">
    <property type="term" value="P:poly(A)-dependent snoRNA 3'-end processing"/>
    <property type="evidence" value="ECO:0007669"/>
    <property type="project" value="TreeGrafter"/>
</dbReference>
<gene>
    <name evidence="5" type="ORF">MPDQ_006801</name>
</gene>
<evidence type="ECO:0000256" key="4">
    <source>
        <dbReference type="ARBA" id="ARBA00023242"/>
    </source>
</evidence>
<dbReference type="SUPFAM" id="SSF55666">
    <property type="entry name" value="Ribonuclease PH domain 2-like"/>
    <property type="match status" value="1"/>
</dbReference>
<dbReference type="GO" id="GO:0006364">
    <property type="term" value="P:rRNA processing"/>
    <property type="evidence" value="ECO:0007669"/>
    <property type="project" value="UniProtKB-KW"/>
</dbReference>
<keyword evidence="6" id="KW-1185">Reference proteome</keyword>
<dbReference type="SUPFAM" id="SSF54211">
    <property type="entry name" value="Ribosomal protein S5 domain 2-like"/>
    <property type="match status" value="1"/>
</dbReference>
<reference evidence="5 6" key="1">
    <citation type="submission" date="2019-06" db="EMBL/GenBank/DDBJ databases">
        <title>Wine fermentation using esterase from Monascus purpureus.</title>
        <authorList>
            <person name="Geng C."/>
            <person name="Zhang Y."/>
        </authorList>
    </citation>
    <scope>NUCLEOTIDE SEQUENCE [LARGE SCALE GENOMIC DNA]</scope>
    <source>
        <strain evidence="5">HQ1</strain>
    </source>
</reference>
<evidence type="ECO:0000256" key="3">
    <source>
        <dbReference type="ARBA" id="ARBA00022835"/>
    </source>
</evidence>
<name>A0A507QX63_MONPU</name>
<comment type="subcellular location">
    <subcellularLocation>
        <location evidence="1">Nucleus</location>
    </subcellularLocation>
</comment>
<dbReference type="GO" id="GO:0000176">
    <property type="term" value="C:nuclear exosome (RNase complex)"/>
    <property type="evidence" value="ECO:0007669"/>
    <property type="project" value="TreeGrafter"/>
</dbReference>
<protein>
    <recommendedName>
        <fullName evidence="7">Exosome non-catalytic core subunit rrp46</fullName>
    </recommendedName>
</protein>
<dbReference type="EMBL" id="VIFY01000063">
    <property type="protein sequence ID" value="TQB72487.1"/>
    <property type="molecule type" value="Genomic_DNA"/>
</dbReference>
<dbReference type="OrthoDB" id="27298at2759"/>
<dbReference type="InterPro" id="IPR020568">
    <property type="entry name" value="Ribosomal_Su5_D2-typ_SF"/>
</dbReference>
<dbReference type="GO" id="GO:0003723">
    <property type="term" value="F:RNA binding"/>
    <property type="evidence" value="ECO:0007669"/>
    <property type="project" value="TreeGrafter"/>
</dbReference>
<dbReference type="InterPro" id="IPR050080">
    <property type="entry name" value="RNase_PH"/>
</dbReference>
<dbReference type="GO" id="GO:0071028">
    <property type="term" value="P:nuclear mRNA surveillance"/>
    <property type="evidence" value="ECO:0007669"/>
    <property type="project" value="TreeGrafter"/>
</dbReference>
<evidence type="ECO:0000256" key="2">
    <source>
        <dbReference type="ARBA" id="ARBA00022552"/>
    </source>
</evidence>
<dbReference type="GO" id="GO:0016075">
    <property type="term" value="P:rRNA catabolic process"/>
    <property type="evidence" value="ECO:0007669"/>
    <property type="project" value="TreeGrafter"/>
</dbReference>
<organism evidence="5 6">
    <name type="scientific">Monascus purpureus</name>
    <name type="common">Red mold</name>
    <name type="synonym">Monascus anka</name>
    <dbReference type="NCBI Taxonomy" id="5098"/>
    <lineage>
        <taxon>Eukaryota</taxon>
        <taxon>Fungi</taxon>
        <taxon>Dikarya</taxon>
        <taxon>Ascomycota</taxon>
        <taxon>Pezizomycotina</taxon>
        <taxon>Eurotiomycetes</taxon>
        <taxon>Eurotiomycetidae</taxon>
        <taxon>Eurotiales</taxon>
        <taxon>Aspergillaceae</taxon>
        <taxon>Monascus</taxon>
    </lineage>
</organism>
<evidence type="ECO:0000313" key="6">
    <source>
        <dbReference type="Proteomes" id="UP000319663"/>
    </source>
</evidence>
<accession>A0A507QX63</accession>
<dbReference type="GO" id="GO:0034475">
    <property type="term" value="P:U4 snRNA 3'-end processing"/>
    <property type="evidence" value="ECO:0007669"/>
    <property type="project" value="TreeGrafter"/>
</dbReference>
<dbReference type="Proteomes" id="UP000319663">
    <property type="component" value="Unassembled WGS sequence"/>
</dbReference>
<dbReference type="Gene3D" id="3.30.230.70">
    <property type="entry name" value="GHMP Kinase, N-terminal domain"/>
    <property type="match status" value="1"/>
</dbReference>
<dbReference type="InterPro" id="IPR027408">
    <property type="entry name" value="PNPase/RNase_PH_dom_sf"/>
</dbReference>
<keyword evidence="4" id="KW-0539">Nucleus</keyword>
<evidence type="ECO:0000256" key="1">
    <source>
        <dbReference type="ARBA" id="ARBA00004123"/>
    </source>
</evidence>
<dbReference type="InterPro" id="IPR036345">
    <property type="entry name" value="ExoRNase_PH_dom2_sf"/>
</dbReference>